<comment type="caution">
    <text evidence="1">The sequence shown here is derived from an EMBL/GenBank/DDBJ whole genome shotgun (WGS) entry which is preliminary data.</text>
</comment>
<reference evidence="1 2" key="1">
    <citation type="submission" date="2016-04" db="EMBL/GenBank/DDBJ databases">
        <authorList>
            <person name="Mornico D."/>
        </authorList>
    </citation>
    <scope>NUCLEOTIDE SEQUENCE [LARGE SCALE GENOMIC DNA]</scope>
    <source>
        <strain evidence="1 2">A121</strain>
    </source>
</reference>
<dbReference type="Proteomes" id="UP000195338">
    <property type="component" value="Unassembled WGS sequence"/>
</dbReference>
<name>A0ABY0JTI5_9ENTR</name>
<sequence length="53" mass="5733">MIPADTQVAARAPADKQAAGAWNFVERLLPADTQVVAQVPAEKWIQVASFAPW</sequence>
<accession>A0ABY0JTI5</accession>
<gene>
    <name evidence="1" type="ORF">BN4901_3848</name>
</gene>
<evidence type="ECO:0000313" key="1">
    <source>
        <dbReference type="EMBL" id="SBW27286.1"/>
    </source>
</evidence>
<keyword evidence="2" id="KW-1185">Reference proteome</keyword>
<proteinExistence type="predicted"/>
<evidence type="ECO:0000313" key="2">
    <source>
        <dbReference type="Proteomes" id="UP000195338"/>
    </source>
</evidence>
<dbReference type="EMBL" id="FLUX01000044">
    <property type="protein sequence ID" value="SBW27286.1"/>
    <property type="molecule type" value="Genomic_DNA"/>
</dbReference>
<organism evidence="1 2">
    <name type="scientific">Citrobacter europaeus</name>
    <dbReference type="NCBI Taxonomy" id="1914243"/>
    <lineage>
        <taxon>Bacteria</taxon>
        <taxon>Pseudomonadati</taxon>
        <taxon>Pseudomonadota</taxon>
        <taxon>Gammaproteobacteria</taxon>
        <taxon>Enterobacterales</taxon>
        <taxon>Enterobacteriaceae</taxon>
        <taxon>Citrobacter</taxon>
    </lineage>
</organism>
<protein>
    <submittedName>
        <fullName evidence="1">Uncharacterized protein</fullName>
    </submittedName>
</protein>